<accession>A0AAV5U0L2</accession>
<dbReference type="EMBL" id="BTSX01000005">
    <property type="protein sequence ID" value="GMS99964.1"/>
    <property type="molecule type" value="Genomic_DNA"/>
</dbReference>
<feature type="compositionally biased region" description="Basic and acidic residues" evidence="1">
    <location>
        <begin position="268"/>
        <end position="277"/>
    </location>
</feature>
<dbReference type="AlphaFoldDB" id="A0AAV5U0L2"/>
<dbReference type="Proteomes" id="UP001432027">
    <property type="component" value="Unassembled WGS sequence"/>
</dbReference>
<sequence length="474" mass="51117">GRDHRGSSSRASNRSSDTSRNTRIPAPKSSSQSSSSRRPSNRMIINMTTTITMSGAHSGMIVQSGVASAPSPAQSHRYNDPWSLPSVSSPLPAISAAPAAAISAAPTIEEIAPATSEDEYAPPPQHSVEMPRLAQEEEVSYVSPRDVQLNTFNTNPPPAPTERLSRRDLPMRPDTTSTTTYMEIYREPGDPLHAYQRLALPPNQKPDLLYGPRYEQWSNSRTETLIDDRSGKAVQWKPELVETDDEAPMTVQTRGRDPSSSPSYVRARSRETRQDTKNGRVIKESISDEDITIETRSGALSPRLFYPSSATSPRIGSGASPAPARIGWAAAPAPAPIITSPVSPLPSSIGGGARPLSPMSVYTGVGYGAAPSAPLRPASRALSPDEYHNELARQSRQRQRSMSPTGRGPIASPYSPYSTSSTGYARPPPSYRSNSRYGSPVPDQGSLDRSKSRSGDIFALYQTRNALGEIVGHL</sequence>
<name>A0AAV5U0L2_9BILA</name>
<reference evidence="2" key="1">
    <citation type="submission" date="2023-10" db="EMBL/GenBank/DDBJ databases">
        <title>Genome assembly of Pristionchus species.</title>
        <authorList>
            <person name="Yoshida K."/>
            <person name="Sommer R.J."/>
        </authorList>
    </citation>
    <scope>NUCLEOTIDE SEQUENCE</scope>
    <source>
        <strain evidence="2">RS0144</strain>
    </source>
</reference>
<protein>
    <submittedName>
        <fullName evidence="2">Uncharacterized protein</fullName>
    </submittedName>
</protein>
<feature type="region of interest" description="Disordered" evidence="1">
    <location>
        <begin position="385"/>
        <end position="453"/>
    </location>
</feature>
<evidence type="ECO:0000313" key="3">
    <source>
        <dbReference type="Proteomes" id="UP001432027"/>
    </source>
</evidence>
<evidence type="ECO:0000313" key="2">
    <source>
        <dbReference type="EMBL" id="GMS99964.1"/>
    </source>
</evidence>
<organism evidence="2 3">
    <name type="scientific">Pristionchus entomophagus</name>
    <dbReference type="NCBI Taxonomy" id="358040"/>
    <lineage>
        <taxon>Eukaryota</taxon>
        <taxon>Metazoa</taxon>
        <taxon>Ecdysozoa</taxon>
        <taxon>Nematoda</taxon>
        <taxon>Chromadorea</taxon>
        <taxon>Rhabditida</taxon>
        <taxon>Rhabditina</taxon>
        <taxon>Diplogasteromorpha</taxon>
        <taxon>Diplogasteroidea</taxon>
        <taxon>Neodiplogasteridae</taxon>
        <taxon>Pristionchus</taxon>
    </lineage>
</organism>
<feature type="region of interest" description="Disordered" evidence="1">
    <location>
        <begin position="134"/>
        <end position="176"/>
    </location>
</feature>
<comment type="caution">
    <text evidence="2">The sequence shown here is derived from an EMBL/GenBank/DDBJ whole genome shotgun (WGS) entry which is preliminary data.</text>
</comment>
<feature type="compositionally biased region" description="Polar residues" evidence="1">
    <location>
        <begin position="250"/>
        <end position="263"/>
    </location>
</feature>
<feature type="compositionally biased region" description="Low complexity" evidence="1">
    <location>
        <begin position="412"/>
        <end position="422"/>
    </location>
</feature>
<keyword evidence="3" id="KW-1185">Reference proteome</keyword>
<evidence type="ECO:0000256" key="1">
    <source>
        <dbReference type="SAM" id="MobiDB-lite"/>
    </source>
</evidence>
<feature type="compositionally biased region" description="Low complexity" evidence="1">
    <location>
        <begin position="8"/>
        <end position="41"/>
    </location>
</feature>
<feature type="region of interest" description="Disordered" evidence="1">
    <location>
        <begin position="1"/>
        <end position="41"/>
    </location>
</feature>
<feature type="region of interest" description="Disordered" evidence="1">
    <location>
        <begin position="244"/>
        <end position="277"/>
    </location>
</feature>
<feature type="non-terminal residue" evidence="2">
    <location>
        <position position="1"/>
    </location>
</feature>
<gene>
    <name evidence="2" type="ORF">PENTCL1PPCAC_22139</name>
</gene>
<proteinExistence type="predicted"/>